<dbReference type="Gene3D" id="3.20.130.10">
    <property type="entry name" value="Fe-S hydro-lyase, tartrate dehydratase beta-type, catalytic domain"/>
    <property type="match status" value="1"/>
</dbReference>
<dbReference type="GO" id="GO:0046872">
    <property type="term" value="F:metal ion binding"/>
    <property type="evidence" value="ECO:0007669"/>
    <property type="project" value="UniProtKB-UniRule"/>
</dbReference>
<protein>
    <recommendedName>
        <fullName evidence="10">Fumarate hydratase class I</fullName>
        <ecNumber evidence="10">4.2.1.2</ecNumber>
    </recommendedName>
</protein>
<dbReference type="SUPFAM" id="SSF117457">
    <property type="entry name" value="FumA C-terminal domain-like"/>
    <property type="match status" value="1"/>
</dbReference>
<dbReference type="PIRSF" id="PIRSF001394">
    <property type="entry name" value="Fe_dep_fumar_hy"/>
    <property type="match status" value="1"/>
</dbReference>
<dbReference type="EMBL" id="VCBC01000002">
    <property type="protein sequence ID" value="TLU67523.1"/>
    <property type="molecule type" value="Genomic_DNA"/>
</dbReference>
<dbReference type="AlphaFoldDB" id="A0A5R9ISP3"/>
<keyword evidence="8 10" id="KW-0411">Iron-sulfur</keyword>
<evidence type="ECO:0000313" key="14">
    <source>
        <dbReference type="Proteomes" id="UP000307790"/>
    </source>
</evidence>
<dbReference type="RefSeq" id="WP_138318126.1">
    <property type="nucleotide sequence ID" value="NZ_VCBC01000002.1"/>
</dbReference>
<evidence type="ECO:0000256" key="10">
    <source>
        <dbReference type="PIRNR" id="PIRNR001394"/>
    </source>
</evidence>
<evidence type="ECO:0000256" key="1">
    <source>
        <dbReference type="ARBA" id="ARBA00000929"/>
    </source>
</evidence>
<comment type="catalytic activity">
    <reaction evidence="1 10">
        <text>(S)-malate = fumarate + H2O</text>
        <dbReference type="Rhea" id="RHEA:12460"/>
        <dbReference type="ChEBI" id="CHEBI:15377"/>
        <dbReference type="ChEBI" id="CHEBI:15589"/>
        <dbReference type="ChEBI" id="CHEBI:29806"/>
        <dbReference type="EC" id="4.2.1.2"/>
    </reaction>
</comment>
<dbReference type="PANTHER" id="PTHR43351">
    <property type="entry name" value="L(+)-TARTRATE DEHYDRATASE SUBUNIT BETA"/>
    <property type="match status" value="1"/>
</dbReference>
<evidence type="ECO:0000256" key="9">
    <source>
        <dbReference type="ARBA" id="ARBA00023239"/>
    </source>
</evidence>
<accession>A0A5R9ISP3</accession>
<sequence length="509" mass="54896">MTIIKQQDFIDSIEDALQYISFYHPLDFIQALEKAYHKEQSQAAKDAIAQILINSRMSAEGHRPICQDTGIVTCFVKVGMDVKWDETDLTVQQMVDEGTRRAYNNPDNPLRASIVADPAGARKNTKDNTPSVVHIDLVAGDQVEVMIAAKGGGSENKTKMAMLNPSDSIADWVVKTLPTMGAGWCPPGMLGIGIGGTAEKAGVLAKESLMDPVDIQELIDRGPQTAEEELRLEIYERVNKLGIGAQGLGGLTTVVDVKINSVPTHAASKPVVMIPNCAATRHVHFHLDGSGPADLTPPKLEEWPEVTWEVGDNVRRVNVNDLTKADIAEWKTGETVLLSGKILTGRDAAHKRIQQLLESGEGLPEGVDFTNKFIYYVGPVDAVGDEVVGPAGPTTATRMDKFTEMMLADTGLLGTIGKAERGPGTVASIKNHKSVYLMAVGGAAYLVSKAIKKSRVVAFEELGMEAIYEFDVEDMPVTVAVDSSGESAHVTGPAIWQAKIEELDEKLKA</sequence>
<name>A0A5R9ISP3_9GAMM</name>
<comment type="caution">
    <text evidence="13">The sequence shown here is derived from an EMBL/GenBank/DDBJ whole genome shotgun (WGS) entry which is preliminary data.</text>
</comment>
<comment type="cofactor">
    <cofactor evidence="2 10">
        <name>[4Fe-4S] cluster</name>
        <dbReference type="ChEBI" id="CHEBI:49883"/>
    </cofactor>
</comment>
<evidence type="ECO:0000313" key="13">
    <source>
        <dbReference type="EMBL" id="TLU67523.1"/>
    </source>
</evidence>
<keyword evidence="14" id="KW-1185">Reference proteome</keyword>
<dbReference type="Pfam" id="PF05683">
    <property type="entry name" value="Fumerase_C"/>
    <property type="match status" value="1"/>
</dbReference>
<evidence type="ECO:0000256" key="4">
    <source>
        <dbReference type="ARBA" id="ARBA00011738"/>
    </source>
</evidence>
<organism evidence="13 14">
    <name type="scientific">Thalassotalea litorea</name>
    <dbReference type="NCBI Taxonomy" id="2020715"/>
    <lineage>
        <taxon>Bacteria</taxon>
        <taxon>Pseudomonadati</taxon>
        <taxon>Pseudomonadota</taxon>
        <taxon>Gammaproteobacteria</taxon>
        <taxon>Alteromonadales</taxon>
        <taxon>Colwelliaceae</taxon>
        <taxon>Thalassotalea</taxon>
    </lineage>
</organism>
<dbReference type="InterPro" id="IPR004646">
    <property type="entry name" value="Fe-S_hydro-lyase_TtdA-typ_cat"/>
</dbReference>
<proteinExistence type="inferred from homology"/>
<dbReference type="PANTHER" id="PTHR43351:SF2">
    <property type="entry name" value="L(+)-TARTRATE DEHYDRATASE SUBUNIT BETA-RELATED"/>
    <property type="match status" value="1"/>
</dbReference>
<feature type="domain" description="Fe-S hydro-lyase tartrate dehydratase alpha-type catalytic" evidence="11">
    <location>
        <begin position="11"/>
        <end position="285"/>
    </location>
</feature>
<keyword evidence="9 10" id="KW-0456">Lyase</keyword>
<dbReference type="Pfam" id="PF05681">
    <property type="entry name" value="Fumerase"/>
    <property type="match status" value="1"/>
</dbReference>
<reference evidence="13 14" key="1">
    <citation type="submission" date="2019-05" db="EMBL/GenBank/DDBJ databases">
        <title>Genome sequences of Thalassotalea litorea 1K03283.</title>
        <authorList>
            <person name="Zhang D."/>
        </authorList>
    </citation>
    <scope>NUCLEOTIDE SEQUENCE [LARGE SCALE GENOMIC DNA]</scope>
    <source>
        <strain evidence="13 14">MCCC 1K03283</strain>
    </source>
</reference>
<evidence type="ECO:0000256" key="2">
    <source>
        <dbReference type="ARBA" id="ARBA00001966"/>
    </source>
</evidence>
<dbReference type="NCBIfam" id="TIGR00723">
    <property type="entry name" value="ttdB_fumA_fumB"/>
    <property type="match status" value="1"/>
</dbReference>
<dbReference type="InterPro" id="IPR011167">
    <property type="entry name" value="Fe_dep_fumarate_hydratase"/>
</dbReference>
<keyword evidence="5 10" id="KW-0004">4Fe-4S</keyword>
<dbReference type="InterPro" id="IPR004647">
    <property type="entry name" value="Fe-S_hydro-lyase_TtdB-typ_cat"/>
</dbReference>
<evidence type="ECO:0000259" key="11">
    <source>
        <dbReference type="Pfam" id="PF05681"/>
    </source>
</evidence>
<feature type="domain" description="Fe-S hydro-lyase tartrate dehydratase beta-type catalytic" evidence="12">
    <location>
        <begin position="289"/>
        <end position="490"/>
    </location>
</feature>
<comment type="similarity">
    <text evidence="3 10">Belongs to the class-I fumarase family.</text>
</comment>
<dbReference type="InterPro" id="IPR036660">
    <property type="entry name" value="Fe-S_hydroAse_TtdB_cat_sf"/>
</dbReference>
<dbReference type="Proteomes" id="UP000307790">
    <property type="component" value="Unassembled WGS sequence"/>
</dbReference>
<gene>
    <name evidence="13" type="ORF">FE810_00810</name>
</gene>
<dbReference type="GO" id="GO:0051539">
    <property type="term" value="F:4 iron, 4 sulfur cluster binding"/>
    <property type="evidence" value="ECO:0007669"/>
    <property type="project" value="UniProtKB-UniRule"/>
</dbReference>
<keyword evidence="6 10" id="KW-0479">Metal-binding</keyword>
<dbReference type="GO" id="GO:0006091">
    <property type="term" value="P:generation of precursor metabolites and energy"/>
    <property type="evidence" value="ECO:0007669"/>
    <property type="project" value="InterPro"/>
</dbReference>
<evidence type="ECO:0000259" key="12">
    <source>
        <dbReference type="Pfam" id="PF05683"/>
    </source>
</evidence>
<dbReference type="GO" id="GO:0004333">
    <property type="term" value="F:fumarate hydratase activity"/>
    <property type="evidence" value="ECO:0007669"/>
    <property type="project" value="UniProtKB-UniRule"/>
</dbReference>
<evidence type="ECO:0000256" key="3">
    <source>
        <dbReference type="ARBA" id="ARBA00008876"/>
    </source>
</evidence>
<dbReference type="NCBIfam" id="TIGR00722">
    <property type="entry name" value="ttdA_fumA_fumB"/>
    <property type="match status" value="1"/>
</dbReference>
<comment type="subunit">
    <text evidence="4 10">Homodimer.</text>
</comment>
<keyword evidence="7 10" id="KW-0408">Iron</keyword>
<evidence type="ECO:0000256" key="6">
    <source>
        <dbReference type="ARBA" id="ARBA00022723"/>
    </source>
</evidence>
<dbReference type="OrthoDB" id="9798978at2"/>
<dbReference type="EC" id="4.2.1.2" evidence="10"/>
<evidence type="ECO:0000256" key="5">
    <source>
        <dbReference type="ARBA" id="ARBA00022485"/>
    </source>
</evidence>
<comment type="function">
    <text evidence="10">Catalyzes the reversible hydration of fumarate to (S)-malate.</text>
</comment>
<evidence type="ECO:0000256" key="8">
    <source>
        <dbReference type="ARBA" id="ARBA00023014"/>
    </source>
</evidence>
<evidence type="ECO:0000256" key="7">
    <source>
        <dbReference type="ARBA" id="ARBA00023004"/>
    </source>
</evidence>